<protein>
    <submittedName>
        <fullName evidence="1">Uncharacterized protein</fullName>
    </submittedName>
</protein>
<dbReference type="Proteomes" id="UP000814140">
    <property type="component" value="Unassembled WGS sequence"/>
</dbReference>
<dbReference type="EMBL" id="MU277257">
    <property type="protein sequence ID" value="KAI0056825.1"/>
    <property type="molecule type" value="Genomic_DNA"/>
</dbReference>
<name>A0ACB8SK66_9AGAM</name>
<organism evidence="1 2">
    <name type="scientific">Artomyces pyxidatus</name>
    <dbReference type="NCBI Taxonomy" id="48021"/>
    <lineage>
        <taxon>Eukaryota</taxon>
        <taxon>Fungi</taxon>
        <taxon>Dikarya</taxon>
        <taxon>Basidiomycota</taxon>
        <taxon>Agaricomycotina</taxon>
        <taxon>Agaricomycetes</taxon>
        <taxon>Russulales</taxon>
        <taxon>Auriscalpiaceae</taxon>
        <taxon>Artomyces</taxon>
    </lineage>
</organism>
<proteinExistence type="predicted"/>
<comment type="caution">
    <text evidence="1">The sequence shown here is derived from an EMBL/GenBank/DDBJ whole genome shotgun (WGS) entry which is preliminary data.</text>
</comment>
<accession>A0ACB8SK66</accession>
<evidence type="ECO:0000313" key="2">
    <source>
        <dbReference type="Proteomes" id="UP000814140"/>
    </source>
</evidence>
<reference evidence="1" key="1">
    <citation type="submission" date="2021-03" db="EMBL/GenBank/DDBJ databases">
        <authorList>
            <consortium name="DOE Joint Genome Institute"/>
            <person name="Ahrendt S."/>
            <person name="Looney B.P."/>
            <person name="Miyauchi S."/>
            <person name="Morin E."/>
            <person name="Drula E."/>
            <person name="Courty P.E."/>
            <person name="Chicoki N."/>
            <person name="Fauchery L."/>
            <person name="Kohler A."/>
            <person name="Kuo A."/>
            <person name="Labutti K."/>
            <person name="Pangilinan J."/>
            <person name="Lipzen A."/>
            <person name="Riley R."/>
            <person name="Andreopoulos W."/>
            <person name="He G."/>
            <person name="Johnson J."/>
            <person name="Barry K.W."/>
            <person name="Grigoriev I.V."/>
            <person name="Nagy L."/>
            <person name="Hibbett D."/>
            <person name="Henrissat B."/>
            <person name="Matheny P.B."/>
            <person name="Labbe J."/>
            <person name="Martin F."/>
        </authorList>
    </citation>
    <scope>NUCLEOTIDE SEQUENCE</scope>
    <source>
        <strain evidence="1">HHB10654</strain>
    </source>
</reference>
<sequence length="358" mass="40189">MANIEEKQADASSPGESGRIDGVAGRYAFEANAAEIPDHATHDGAEEYDERAAKLWSVYVEEAESHDKALIETWKDDMEAIIIFAGLYSASLTAFLAQSYQNLQPDPAQESFLLMQQSVTLLYQISRQLGPNGSQVEVLPPSPAPPFSPSSSDVRVNVLWFMSLVFSLTAALAATIVQSWVRDYMHVFQRYSHSLKRARIRHFRYEGLQDWYMNVVVDGIPALIHISLFLFFVGLADFLFHINSTTAITTTITIALAAALYLWTVVAPIFDAKSPYQSPLSGVFWLLFQIVRRREHKDKSTGGEPRRVSTDMTEGRVQLAMDQSTNRLERDARAICWVLENLTEDSELEPFVSGSKRT</sequence>
<keyword evidence="2" id="KW-1185">Reference proteome</keyword>
<gene>
    <name evidence="1" type="ORF">BV25DRAFT_1536384</name>
</gene>
<reference evidence="1" key="2">
    <citation type="journal article" date="2022" name="New Phytol.">
        <title>Evolutionary transition to the ectomycorrhizal habit in the genomes of a hyperdiverse lineage of mushroom-forming fungi.</title>
        <authorList>
            <person name="Looney B."/>
            <person name="Miyauchi S."/>
            <person name="Morin E."/>
            <person name="Drula E."/>
            <person name="Courty P.E."/>
            <person name="Kohler A."/>
            <person name="Kuo A."/>
            <person name="LaButti K."/>
            <person name="Pangilinan J."/>
            <person name="Lipzen A."/>
            <person name="Riley R."/>
            <person name="Andreopoulos W."/>
            <person name="He G."/>
            <person name="Johnson J."/>
            <person name="Nolan M."/>
            <person name="Tritt A."/>
            <person name="Barry K.W."/>
            <person name="Grigoriev I.V."/>
            <person name="Nagy L.G."/>
            <person name="Hibbett D."/>
            <person name="Henrissat B."/>
            <person name="Matheny P.B."/>
            <person name="Labbe J."/>
            <person name="Martin F.M."/>
        </authorList>
    </citation>
    <scope>NUCLEOTIDE SEQUENCE</scope>
    <source>
        <strain evidence="1">HHB10654</strain>
    </source>
</reference>
<evidence type="ECO:0000313" key="1">
    <source>
        <dbReference type="EMBL" id="KAI0056825.1"/>
    </source>
</evidence>